<keyword evidence="1" id="KW-0812">Transmembrane</keyword>
<keyword evidence="1" id="KW-1133">Transmembrane helix</keyword>
<dbReference type="EMBL" id="CCSE01000001">
    <property type="protein sequence ID" value="CDZ99071.1"/>
    <property type="molecule type" value="Genomic_DNA"/>
</dbReference>
<dbReference type="OrthoDB" id="2454250at2"/>
<evidence type="ECO:0000256" key="1">
    <source>
        <dbReference type="SAM" id="Phobius"/>
    </source>
</evidence>
<keyword evidence="3" id="KW-1185">Reference proteome</keyword>
<dbReference type="STRING" id="1461582.BN1048_00190"/>
<keyword evidence="1" id="KW-0472">Membrane</keyword>
<evidence type="ECO:0000313" key="3">
    <source>
        <dbReference type="Proteomes" id="UP000044136"/>
    </source>
</evidence>
<feature type="transmembrane region" description="Helical" evidence="1">
    <location>
        <begin position="28"/>
        <end position="46"/>
    </location>
</feature>
<feature type="transmembrane region" description="Helical" evidence="1">
    <location>
        <begin position="52"/>
        <end position="70"/>
    </location>
</feature>
<evidence type="ECO:0008006" key="4">
    <source>
        <dbReference type="Google" id="ProtNLM"/>
    </source>
</evidence>
<protein>
    <recommendedName>
        <fullName evidence="4">Protein CsbA</fullName>
    </recommendedName>
</protein>
<feature type="transmembrane region" description="Helical" evidence="1">
    <location>
        <begin position="6"/>
        <end position="23"/>
    </location>
</feature>
<dbReference type="Proteomes" id="UP000044136">
    <property type="component" value="Unassembled WGS sequence"/>
</dbReference>
<dbReference type="InterPro" id="IPR019242">
    <property type="entry name" value="DUF2198"/>
</dbReference>
<dbReference type="RefSeq" id="WP_052108709.1">
    <property type="nucleotide sequence ID" value="NZ_CCSE01000001.1"/>
</dbReference>
<evidence type="ECO:0000313" key="2">
    <source>
        <dbReference type="EMBL" id="CDZ99071.1"/>
    </source>
</evidence>
<organism evidence="2 3">
    <name type="scientific">Jeotgalicoccus saudimassiliensis</name>
    <dbReference type="NCBI Taxonomy" id="1461582"/>
    <lineage>
        <taxon>Bacteria</taxon>
        <taxon>Bacillati</taxon>
        <taxon>Bacillota</taxon>
        <taxon>Bacilli</taxon>
        <taxon>Bacillales</taxon>
        <taxon>Staphylococcaceae</taxon>
        <taxon>Jeotgalicoccus</taxon>
    </lineage>
</organism>
<gene>
    <name evidence="2" type="ORF">BN1048_00190</name>
</gene>
<proteinExistence type="predicted"/>
<dbReference type="Pfam" id="PF09964">
    <property type="entry name" value="DUF2198"/>
    <property type="match status" value="1"/>
</dbReference>
<dbReference type="eggNOG" id="COG4897">
    <property type="taxonomic scope" value="Bacteria"/>
</dbReference>
<dbReference type="HOGENOM" id="CLU_196728_1_0_9"/>
<name>A0A078M2I0_9STAP</name>
<reference evidence="2 3" key="1">
    <citation type="submission" date="2014-07" db="EMBL/GenBank/DDBJ databases">
        <authorList>
            <person name="Urmite Genomes Urmite Genomes"/>
        </authorList>
    </citation>
    <scope>NUCLEOTIDE SEQUENCE [LARGE SCALE GENOMIC DNA]</scope>
    <source>
        <strain evidence="2 3">13MG44_air</strain>
    </source>
</reference>
<accession>A0A078M2I0</accession>
<sequence>MDLYWYMMAMVVPAATVVVFARLTHNKYVAVMLTFILFGASIYRGFYPSEWVIYIDSASIFAGYIIVEIFDLDNFNNEDEE</sequence>
<dbReference type="AlphaFoldDB" id="A0A078M2I0"/>